<dbReference type="EMBL" id="JYDJ01001698">
    <property type="protein sequence ID" value="KRX31573.1"/>
    <property type="molecule type" value="Genomic_DNA"/>
</dbReference>
<evidence type="ECO:0000313" key="2">
    <source>
        <dbReference type="Proteomes" id="UP000055048"/>
    </source>
</evidence>
<proteinExistence type="predicted"/>
<sequence>MRCPLQSEFEAALTAILLRAVHRFLSAFKLKAIVIQWKNQQVMNCPQLQLSARTRHGNC</sequence>
<comment type="caution">
    <text evidence="1">The sequence shown here is derived from an EMBL/GenBank/DDBJ whole genome shotgun (WGS) entry which is preliminary data.</text>
</comment>
<protein>
    <submittedName>
        <fullName evidence="1">Uncharacterized protein</fullName>
    </submittedName>
</protein>
<dbReference type="OrthoDB" id="5918752at2759"/>
<dbReference type="Proteomes" id="UP000055048">
    <property type="component" value="Unassembled WGS sequence"/>
</dbReference>
<keyword evidence="2" id="KW-1185">Reference proteome</keyword>
<gene>
    <name evidence="1" type="ORF">T05_3881</name>
</gene>
<accession>A0A0V0SYA6</accession>
<organism evidence="1 2">
    <name type="scientific">Trichinella murrelli</name>
    <dbReference type="NCBI Taxonomy" id="144512"/>
    <lineage>
        <taxon>Eukaryota</taxon>
        <taxon>Metazoa</taxon>
        <taxon>Ecdysozoa</taxon>
        <taxon>Nematoda</taxon>
        <taxon>Enoplea</taxon>
        <taxon>Dorylaimia</taxon>
        <taxon>Trichinellida</taxon>
        <taxon>Trichinellidae</taxon>
        <taxon>Trichinella</taxon>
    </lineage>
</organism>
<reference evidence="1 2" key="1">
    <citation type="submission" date="2015-01" db="EMBL/GenBank/DDBJ databases">
        <title>Evolution of Trichinella species and genotypes.</title>
        <authorList>
            <person name="Korhonen P.K."/>
            <person name="Edoardo P."/>
            <person name="Giuseppe L.R."/>
            <person name="Gasser R.B."/>
        </authorList>
    </citation>
    <scope>NUCLEOTIDE SEQUENCE [LARGE SCALE GENOMIC DNA]</scope>
    <source>
        <strain evidence="1">ISS417</strain>
    </source>
</reference>
<name>A0A0V0SYA6_9BILA</name>
<evidence type="ECO:0000313" key="1">
    <source>
        <dbReference type="EMBL" id="KRX31573.1"/>
    </source>
</evidence>
<dbReference type="AlphaFoldDB" id="A0A0V0SYA6"/>